<comment type="cofactor">
    <cofactor evidence="1">
        <name>Cu(2+)</name>
        <dbReference type="ChEBI" id="CHEBI:29036"/>
    </cofactor>
</comment>
<evidence type="ECO:0000256" key="6">
    <source>
        <dbReference type="ARBA" id="ARBA00023157"/>
    </source>
</evidence>
<dbReference type="EMBL" id="JAQQWP010000001">
    <property type="protein sequence ID" value="KAK8133186.1"/>
    <property type="molecule type" value="Genomic_DNA"/>
</dbReference>
<name>A0AAW0REJ8_9PEZI</name>
<evidence type="ECO:0000256" key="8">
    <source>
        <dbReference type="ARBA" id="ARBA00023326"/>
    </source>
</evidence>
<organism evidence="14 15">
    <name type="scientific">Apiospora kogelbergensis</name>
    <dbReference type="NCBI Taxonomy" id="1337665"/>
    <lineage>
        <taxon>Eukaryota</taxon>
        <taxon>Fungi</taxon>
        <taxon>Dikarya</taxon>
        <taxon>Ascomycota</taxon>
        <taxon>Pezizomycotina</taxon>
        <taxon>Sordariomycetes</taxon>
        <taxon>Xylariomycetidae</taxon>
        <taxon>Amphisphaeriales</taxon>
        <taxon>Apiosporaceae</taxon>
        <taxon>Apiospora</taxon>
    </lineage>
</organism>
<evidence type="ECO:0000256" key="12">
    <source>
        <dbReference type="SAM" id="SignalP"/>
    </source>
</evidence>
<dbReference type="EC" id="1.14.99.56" evidence="11"/>
<keyword evidence="14" id="KW-0378">Hydrolase</keyword>
<dbReference type="InterPro" id="IPR005103">
    <property type="entry name" value="AA9_LPMO"/>
</dbReference>
<dbReference type="GO" id="GO:0016787">
    <property type="term" value="F:hydrolase activity"/>
    <property type="evidence" value="ECO:0007669"/>
    <property type="project" value="UniProtKB-KW"/>
</dbReference>
<keyword evidence="7" id="KW-0119">Carbohydrate metabolism</keyword>
<comment type="subcellular location">
    <subcellularLocation>
        <location evidence="2">Secreted</location>
    </subcellularLocation>
</comment>
<evidence type="ECO:0000256" key="3">
    <source>
        <dbReference type="ARBA" id="ARBA00022525"/>
    </source>
</evidence>
<protein>
    <recommendedName>
        <fullName evidence="11">lytic cellulose monooxygenase (C4-dehydrogenating)</fullName>
        <ecNumber evidence="11">1.14.99.56</ecNumber>
    </recommendedName>
</protein>
<evidence type="ECO:0000256" key="5">
    <source>
        <dbReference type="ARBA" id="ARBA00023001"/>
    </source>
</evidence>
<feature type="domain" description="Auxiliary Activity family 9 catalytic" evidence="13">
    <location>
        <begin position="20"/>
        <end position="242"/>
    </location>
</feature>
<comment type="catalytic activity">
    <reaction evidence="10">
        <text>[(1-&gt;4)-beta-D-glucosyl]n+m + reduced acceptor + O2 = 4-dehydro-beta-D-glucosyl-[(1-&gt;4)-beta-D-glucosyl]n-1 + [(1-&gt;4)-beta-D-glucosyl]m + acceptor + H2O.</text>
        <dbReference type="EC" id="1.14.99.56"/>
    </reaction>
</comment>
<sequence length="261" mass="28691">MMNLFLTLLVALYARKSSAHGGLANYTVGDTWYRGYDPDTPAEEQLGQPWMIQRSWASIDPIFSVADAGLACNTPAVAPPSHIPISAGANLTAVYWYWLHPVGPMTVWLAACGDAADPYASCADVVDVNALSFFKIWEGGLLEGTLAEGSWYQKSFQHWDGSPDLWPVAIPASLRSGTYMVRHEIMSLHIANKPQFYPECAHLNVAGTGDALPVEEKYYAKFPGVYSMSNPSINIDVYSEAMKDVKYGGASLAFIYSQRKY</sequence>
<dbReference type="InterPro" id="IPR049892">
    <property type="entry name" value="AA9"/>
</dbReference>
<keyword evidence="15" id="KW-1185">Reference proteome</keyword>
<dbReference type="Pfam" id="PF03443">
    <property type="entry name" value="AA9"/>
    <property type="match status" value="1"/>
</dbReference>
<keyword evidence="5" id="KW-0136">Cellulose degradation</keyword>
<dbReference type="Proteomes" id="UP001392437">
    <property type="component" value="Unassembled WGS sequence"/>
</dbReference>
<evidence type="ECO:0000256" key="2">
    <source>
        <dbReference type="ARBA" id="ARBA00004613"/>
    </source>
</evidence>
<dbReference type="PANTHER" id="PTHR33353">
    <property type="entry name" value="PUTATIVE (AFU_ORTHOLOGUE AFUA_1G12560)-RELATED"/>
    <property type="match status" value="1"/>
</dbReference>
<dbReference type="GO" id="GO:0030245">
    <property type="term" value="P:cellulose catabolic process"/>
    <property type="evidence" value="ECO:0007669"/>
    <property type="project" value="UniProtKB-KW"/>
</dbReference>
<evidence type="ECO:0000256" key="4">
    <source>
        <dbReference type="ARBA" id="ARBA00022729"/>
    </source>
</evidence>
<keyword evidence="3" id="KW-0964">Secreted</keyword>
<evidence type="ECO:0000256" key="10">
    <source>
        <dbReference type="ARBA" id="ARBA00045077"/>
    </source>
</evidence>
<evidence type="ECO:0000259" key="13">
    <source>
        <dbReference type="Pfam" id="PF03443"/>
    </source>
</evidence>
<keyword evidence="6" id="KW-1015">Disulfide bond</keyword>
<dbReference type="GO" id="GO:0005576">
    <property type="term" value="C:extracellular region"/>
    <property type="evidence" value="ECO:0007669"/>
    <property type="project" value="UniProtKB-SubCell"/>
</dbReference>
<keyword evidence="8" id="KW-0624">Polysaccharide degradation</keyword>
<comment type="similarity">
    <text evidence="9">Belongs to the polysaccharide monooxygenase AA9 family.</text>
</comment>
<proteinExistence type="inferred from homology"/>
<dbReference type="PANTHER" id="PTHR33353:SF19">
    <property type="entry name" value="GLYCOSYLHYDROLASE FAMILY 61-8 PROTEIN"/>
    <property type="match status" value="1"/>
</dbReference>
<feature type="chain" id="PRO_5043508525" description="lytic cellulose monooxygenase (C4-dehydrogenating)" evidence="12">
    <location>
        <begin position="20"/>
        <end position="261"/>
    </location>
</feature>
<feature type="signal peptide" evidence="12">
    <location>
        <begin position="1"/>
        <end position="19"/>
    </location>
</feature>
<evidence type="ECO:0000313" key="14">
    <source>
        <dbReference type="EMBL" id="KAK8133186.1"/>
    </source>
</evidence>
<evidence type="ECO:0000256" key="11">
    <source>
        <dbReference type="ARBA" id="ARBA00047174"/>
    </source>
</evidence>
<comment type="caution">
    <text evidence="14">The sequence shown here is derived from an EMBL/GenBank/DDBJ whole genome shotgun (WGS) entry which is preliminary data.</text>
</comment>
<keyword evidence="4 12" id="KW-0732">Signal</keyword>
<dbReference type="Gene3D" id="2.70.50.70">
    <property type="match status" value="1"/>
</dbReference>
<dbReference type="CDD" id="cd21175">
    <property type="entry name" value="LPMO_AA9"/>
    <property type="match status" value="1"/>
</dbReference>
<evidence type="ECO:0000256" key="1">
    <source>
        <dbReference type="ARBA" id="ARBA00001973"/>
    </source>
</evidence>
<gene>
    <name evidence="14" type="ORF">PG999_001359</name>
</gene>
<evidence type="ECO:0000313" key="15">
    <source>
        <dbReference type="Proteomes" id="UP001392437"/>
    </source>
</evidence>
<accession>A0AAW0REJ8</accession>
<dbReference type="AlphaFoldDB" id="A0AAW0REJ8"/>
<evidence type="ECO:0000256" key="7">
    <source>
        <dbReference type="ARBA" id="ARBA00023277"/>
    </source>
</evidence>
<evidence type="ECO:0000256" key="9">
    <source>
        <dbReference type="ARBA" id="ARBA00044502"/>
    </source>
</evidence>
<reference evidence="14 15" key="1">
    <citation type="submission" date="2023-01" db="EMBL/GenBank/DDBJ databases">
        <title>Analysis of 21 Apiospora genomes using comparative genomics revels a genus with tremendous synthesis potential of carbohydrate active enzymes and secondary metabolites.</title>
        <authorList>
            <person name="Sorensen T."/>
        </authorList>
    </citation>
    <scope>NUCLEOTIDE SEQUENCE [LARGE SCALE GENOMIC DNA]</scope>
    <source>
        <strain evidence="14 15">CBS 117206</strain>
    </source>
</reference>